<dbReference type="AlphaFoldDB" id="R1IPV5"/>
<gene>
    <name evidence="1" type="ORF">D515_01266</name>
</gene>
<evidence type="ECO:0000313" key="2">
    <source>
        <dbReference type="Proteomes" id="UP000011223"/>
    </source>
</evidence>
<proteinExistence type="predicted"/>
<sequence>MFGRLNQLPALGFGCNIAPIFSGSDVFLTAQPTRFSE</sequence>
<dbReference type="EMBL" id="ANFM02000018">
    <property type="protein sequence ID" value="EOD79472.1"/>
    <property type="molecule type" value="Genomic_DNA"/>
</dbReference>
<dbReference type="Proteomes" id="UP000011223">
    <property type="component" value="Unassembled WGS sequence"/>
</dbReference>
<comment type="caution">
    <text evidence="1">The sequence shown here is derived from an EMBL/GenBank/DDBJ whole genome shotgun (WGS) entry which is preliminary data.</text>
</comment>
<accession>R1IPV5</accession>
<dbReference type="PROSITE" id="PS51257">
    <property type="entry name" value="PROKAR_LIPOPROTEIN"/>
    <property type="match status" value="1"/>
</dbReference>
<organism evidence="1 2">
    <name type="scientific">Grimontia indica</name>
    <dbReference type="NCBI Taxonomy" id="1056512"/>
    <lineage>
        <taxon>Bacteria</taxon>
        <taxon>Pseudomonadati</taxon>
        <taxon>Pseudomonadota</taxon>
        <taxon>Gammaproteobacteria</taxon>
        <taxon>Vibrionales</taxon>
        <taxon>Vibrionaceae</taxon>
        <taxon>Grimontia</taxon>
    </lineage>
</organism>
<keyword evidence="2" id="KW-1185">Reference proteome</keyword>
<protein>
    <submittedName>
        <fullName evidence="1">Uncharacterized protein</fullName>
    </submittedName>
</protein>
<name>R1IPV5_9GAMM</name>
<evidence type="ECO:0000313" key="1">
    <source>
        <dbReference type="EMBL" id="EOD79472.1"/>
    </source>
</evidence>
<reference evidence="1 2" key="1">
    <citation type="journal article" date="2014" name="PLoS ONE">
        <title>Grimontia indica AK16(T), sp. nov., Isolated from a Seawater Sample Reports the Presence of Pathogenic Genes Similar to Vibrio Genus.</title>
        <authorList>
            <person name="Singh A."/>
            <person name="Vaidya B."/>
            <person name="Khatri I."/>
            <person name="Srinivas T.N."/>
            <person name="Subramanian S."/>
            <person name="Korpole S."/>
            <person name="Pinnaka A.K."/>
        </authorList>
    </citation>
    <scope>NUCLEOTIDE SEQUENCE [LARGE SCALE GENOMIC DNA]</scope>
    <source>
        <strain evidence="1 2">AK16</strain>
    </source>
</reference>